<dbReference type="SUPFAM" id="SSF53474">
    <property type="entry name" value="alpha/beta-Hydrolases"/>
    <property type="match status" value="1"/>
</dbReference>
<evidence type="ECO:0000313" key="2">
    <source>
        <dbReference type="EMBL" id="KGB25423.1"/>
    </source>
</evidence>
<dbReference type="Gene3D" id="3.40.50.1820">
    <property type="entry name" value="alpha/beta hydrolase"/>
    <property type="match status" value="1"/>
</dbReference>
<accession>A0A095B9G8</accession>
<dbReference type="PRINTS" id="PR00111">
    <property type="entry name" value="ABHYDROLASE"/>
</dbReference>
<dbReference type="AlphaFoldDB" id="A0A095B9G8"/>
<dbReference type="EC" id="2.3.1.-" evidence="2"/>
<dbReference type="EMBL" id="JOKM01000018">
    <property type="protein sequence ID" value="KGB25423.1"/>
    <property type="molecule type" value="Genomic_DNA"/>
</dbReference>
<dbReference type="Pfam" id="PF00561">
    <property type="entry name" value="Abhydrolase_1"/>
    <property type="match status" value="1"/>
</dbReference>
<keyword evidence="3" id="KW-1185">Reference proteome</keyword>
<dbReference type="GeneID" id="89479308"/>
<dbReference type="SUPFAM" id="SSF51230">
    <property type="entry name" value="Single hybrid motif"/>
    <property type="match status" value="1"/>
</dbReference>
<evidence type="ECO:0000313" key="3">
    <source>
        <dbReference type="Proteomes" id="UP000029448"/>
    </source>
</evidence>
<dbReference type="Pfam" id="PF00364">
    <property type="entry name" value="Biotin_lipoyl"/>
    <property type="match status" value="1"/>
</dbReference>
<evidence type="ECO:0000259" key="1">
    <source>
        <dbReference type="PROSITE" id="PS50968"/>
    </source>
</evidence>
<dbReference type="InterPro" id="IPR029058">
    <property type="entry name" value="AB_hydrolase_fold"/>
</dbReference>
<keyword evidence="2" id="KW-0808">Transferase</keyword>
<dbReference type="InterPro" id="IPR000073">
    <property type="entry name" value="AB_hydrolase_1"/>
</dbReference>
<dbReference type="GO" id="GO:0016020">
    <property type="term" value="C:membrane"/>
    <property type="evidence" value="ECO:0007669"/>
    <property type="project" value="TreeGrafter"/>
</dbReference>
<protein>
    <submittedName>
        <fullName evidence="2">Dihydrolipoamide acetyltransferase component (E2) of acetoin dehydrogenase complex</fullName>
        <ecNumber evidence="2">2.3.1.-</ecNumber>
    </submittedName>
</protein>
<dbReference type="InterPro" id="IPR011053">
    <property type="entry name" value="Single_hybrid_motif"/>
</dbReference>
<dbReference type="STRING" id="104102.AtDm6_0618"/>
<dbReference type="PATRIC" id="fig|104102.7.peg.616"/>
<dbReference type="InterPro" id="IPR000089">
    <property type="entry name" value="Biotin_lipoyl"/>
</dbReference>
<dbReference type="NCBIfam" id="NF011457">
    <property type="entry name" value="PRK14875.1"/>
    <property type="match status" value="1"/>
</dbReference>
<proteinExistence type="predicted"/>
<dbReference type="PROSITE" id="PS50968">
    <property type="entry name" value="BIOTINYL_LIPOYL"/>
    <property type="match status" value="1"/>
</dbReference>
<dbReference type="GO" id="GO:0046464">
    <property type="term" value="P:acylglycerol catabolic process"/>
    <property type="evidence" value="ECO:0007669"/>
    <property type="project" value="TreeGrafter"/>
</dbReference>
<dbReference type="Proteomes" id="UP000029448">
    <property type="component" value="Unassembled WGS sequence"/>
</dbReference>
<sequence length="379" mass="40001">MTNTIVPLTMPKFGLAMTEGKLASWLVEPGQSVKQGDELADIETSKITSGYESPTDGVLRKQVAPAGETLPVGALIGVLADPSVSDADIEAFVTRFQAEQSTGEEAEGANSADTEPHQVQAGEYSLNVRDVGTGDDLPLLLIHGFGGDISNWLLTQDALASDRRVIAFDLPGHGASTKAVTDGSLAGLAGAVADLLDALSISKAHVMGHSLGGGIALTLLRDHADKVASLSLVAPAGLEKAVNMAFITGFIEADRNRAMQQELEKLVHDKSLIGRKMVDSVMRARRLDGARDALRTIATACFPNGEQGDDLRPVLDAAKVPVQLFWGEADEVLPVAGAENVPSSVKKHILPGVGHLPQLEKASDVNKEMEEFLKERVPA</sequence>
<dbReference type="RefSeq" id="WP_035377983.1">
    <property type="nucleotide sequence ID" value="NZ_JACAOJ010000008.1"/>
</dbReference>
<dbReference type="PANTHER" id="PTHR43798">
    <property type="entry name" value="MONOACYLGLYCEROL LIPASE"/>
    <property type="match status" value="1"/>
</dbReference>
<reference evidence="2 3" key="1">
    <citation type="submission" date="2014-06" db="EMBL/GenBank/DDBJ databases">
        <title>Functional and comparative genomic analyses of the Drosophila gut microbiota identify candidate symbiosis factors.</title>
        <authorList>
            <person name="Newell P.D."/>
            <person name="Chaston J.M."/>
            <person name="Douglas A.E."/>
        </authorList>
    </citation>
    <scope>NUCLEOTIDE SEQUENCE [LARGE SCALE GENOMIC DNA]</scope>
    <source>
        <strain evidence="2 3">DmCS_006</strain>
    </source>
</reference>
<dbReference type="InterPro" id="IPR050266">
    <property type="entry name" value="AB_hydrolase_sf"/>
</dbReference>
<feature type="domain" description="Lipoyl-binding" evidence="1">
    <location>
        <begin position="5"/>
        <end position="80"/>
    </location>
</feature>
<dbReference type="GO" id="GO:0047372">
    <property type="term" value="F:monoacylglycerol lipase activity"/>
    <property type="evidence" value="ECO:0007669"/>
    <property type="project" value="TreeGrafter"/>
</dbReference>
<gene>
    <name evidence="2" type="ORF">AtDm6_0618</name>
</gene>
<dbReference type="Gene3D" id="2.40.50.100">
    <property type="match status" value="1"/>
</dbReference>
<dbReference type="GO" id="GO:0016746">
    <property type="term" value="F:acyltransferase activity"/>
    <property type="evidence" value="ECO:0007669"/>
    <property type="project" value="UniProtKB-KW"/>
</dbReference>
<organism evidence="2 3">
    <name type="scientific">Acetobacter tropicalis</name>
    <dbReference type="NCBI Taxonomy" id="104102"/>
    <lineage>
        <taxon>Bacteria</taxon>
        <taxon>Pseudomonadati</taxon>
        <taxon>Pseudomonadota</taxon>
        <taxon>Alphaproteobacteria</taxon>
        <taxon>Acetobacterales</taxon>
        <taxon>Acetobacteraceae</taxon>
        <taxon>Acetobacter</taxon>
    </lineage>
</organism>
<comment type="caution">
    <text evidence="2">The sequence shown here is derived from an EMBL/GenBank/DDBJ whole genome shotgun (WGS) entry which is preliminary data.</text>
</comment>
<keyword evidence="2" id="KW-0012">Acyltransferase</keyword>
<name>A0A095B9G8_9PROT</name>
<dbReference type="CDD" id="cd06849">
    <property type="entry name" value="lipoyl_domain"/>
    <property type="match status" value="1"/>
</dbReference>
<dbReference type="PANTHER" id="PTHR43798:SF5">
    <property type="entry name" value="MONOACYLGLYCEROL LIPASE ABHD6"/>
    <property type="match status" value="1"/>
</dbReference>